<dbReference type="InterPro" id="IPR016181">
    <property type="entry name" value="Acyl_CoA_acyltransferase"/>
</dbReference>
<protein>
    <submittedName>
        <fullName evidence="2">GNAT family N-acetyltransferase</fullName>
    </submittedName>
</protein>
<dbReference type="PANTHER" id="PTHR43792">
    <property type="entry name" value="GNAT FAMILY, PUTATIVE (AFU_ORTHOLOGUE AFUA_3G00765)-RELATED-RELATED"/>
    <property type="match status" value="1"/>
</dbReference>
<dbReference type="EMBL" id="JAEQNB010000005">
    <property type="protein sequence ID" value="MBL0388424.1"/>
    <property type="molecule type" value="Genomic_DNA"/>
</dbReference>
<evidence type="ECO:0000259" key="1">
    <source>
        <dbReference type="PROSITE" id="PS51186"/>
    </source>
</evidence>
<comment type="caution">
    <text evidence="2">The sequence shown here is derived from an EMBL/GenBank/DDBJ whole genome shotgun (WGS) entry which is preliminary data.</text>
</comment>
<feature type="domain" description="N-acetyltransferase" evidence="1">
    <location>
        <begin position="13"/>
        <end position="177"/>
    </location>
</feature>
<dbReference type="Proteomes" id="UP000602284">
    <property type="component" value="Unassembled WGS sequence"/>
</dbReference>
<dbReference type="RefSeq" id="WP_201637290.1">
    <property type="nucleotide sequence ID" value="NZ_JAEQNB010000005.1"/>
</dbReference>
<dbReference type="InterPro" id="IPR000182">
    <property type="entry name" value="GNAT_dom"/>
</dbReference>
<evidence type="ECO:0000313" key="3">
    <source>
        <dbReference type="Proteomes" id="UP000602284"/>
    </source>
</evidence>
<keyword evidence="3" id="KW-1185">Reference proteome</keyword>
<dbReference type="CDD" id="cd04301">
    <property type="entry name" value="NAT_SF"/>
    <property type="match status" value="1"/>
</dbReference>
<sequence>MEAVFPRVETNRLVLRQVTQEDAEDVFVFLSDPDVMKYYGNEPFPREQIGSLIQKYDDNFENKRGIRLGIEEKNTGRIIGTCGLQHWDHRDRSADLVYILRKDYWSQGIMTEALGALIQYGFEQMDLYRVQGKIEAPNIGSHRVVEKIGLKREGVLRGAAYTFGEFRDLVIYGKLRTDE</sequence>
<dbReference type="InterPro" id="IPR051531">
    <property type="entry name" value="N-acetyltransferase"/>
</dbReference>
<name>A0ABS1JDV7_9BACL</name>
<proteinExistence type="predicted"/>
<accession>A0ABS1JDV7</accession>
<dbReference type="PROSITE" id="PS51186">
    <property type="entry name" value="GNAT"/>
    <property type="match status" value="1"/>
</dbReference>
<evidence type="ECO:0000313" key="2">
    <source>
        <dbReference type="EMBL" id="MBL0388424.1"/>
    </source>
</evidence>
<dbReference type="Pfam" id="PF13302">
    <property type="entry name" value="Acetyltransf_3"/>
    <property type="match status" value="1"/>
</dbReference>
<reference evidence="2 3" key="1">
    <citation type="submission" date="2021-01" db="EMBL/GenBank/DDBJ databases">
        <title>Tumebacillus sp. strain ITR2 16S ribosomal RNA gene Genome sequencing and assembly.</title>
        <authorList>
            <person name="Kang M."/>
        </authorList>
    </citation>
    <scope>NUCLEOTIDE SEQUENCE [LARGE SCALE GENOMIC DNA]</scope>
    <source>
        <strain evidence="2 3">ITR2</strain>
    </source>
</reference>
<organism evidence="2 3">
    <name type="scientific">Tumebacillus amylolyticus</name>
    <dbReference type="NCBI Taxonomy" id="2801339"/>
    <lineage>
        <taxon>Bacteria</taxon>
        <taxon>Bacillati</taxon>
        <taxon>Bacillota</taxon>
        <taxon>Bacilli</taxon>
        <taxon>Bacillales</taxon>
        <taxon>Alicyclobacillaceae</taxon>
        <taxon>Tumebacillus</taxon>
    </lineage>
</organism>
<gene>
    <name evidence="2" type="ORF">JJB07_17600</name>
</gene>
<dbReference type="Gene3D" id="3.40.630.30">
    <property type="match status" value="1"/>
</dbReference>
<dbReference type="SUPFAM" id="SSF55729">
    <property type="entry name" value="Acyl-CoA N-acyltransferases (Nat)"/>
    <property type="match status" value="1"/>
</dbReference>